<dbReference type="SUPFAM" id="SSF57850">
    <property type="entry name" value="RING/U-box"/>
    <property type="match status" value="1"/>
</dbReference>
<dbReference type="GO" id="GO:0007040">
    <property type="term" value="P:lysosome organization"/>
    <property type="evidence" value="ECO:0007669"/>
    <property type="project" value="TreeGrafter"/>
</dbReference>
<dbReference type="Pfam" id="PF23556">
    <property type="entry name" value="TPR_Vps41"/>
    <property type="match status" value="1"/>
</dbReference>
<dbReference type="PANTHER" id="PTHR23323">
    <property type="entry name" value="VACUOLAR PROTEIN SORTING-ASSOCIATED PROTEIN"/>
    <property type="match status" value="1"/>
</dbReference>
<proteinExistence type="predicted"/>
<reference evidence="7 8" key="1">
    <citation type="submission" date="2020-08" db="EMBL/GenBank/DDBJ databases">
        <authorList>
            <person name="Koutsovoulos G."/>
            <person name="Danchin GJ E."/>
        </authorList>
    </citation>
    <scope>NUCLEOTIDE SEQUENCE [LARGE SCALE GENOMIC DNA]</scope>
</reference>
<evidence type="ECO:0000313" key="8">
    <source>
        <dbReference type="Proteomes" id="UP000580250"/>
    </source>
</evidence>
<dbReference type="Proteomes" id="UP000580250">
    <property type="component" value="Unassembled WGS sequence"/>
</dbReference>
<keyword evidence="2" id="KW-0479">Metal-binding</keyword>
<feature type="domain" description="Pep3/Vps18 beta-propeller" evidence="6">
    <location>
        <begin position="8"/>
        <end position="379"/>
    </location>
</feature>
<dbReference type="PANTHER" id="PTHR23323:SF26">
    <property type="entry name" value="VACUOLAR PROTEIN SORTING-ASSOCIATED PROTEIN 18 HOMOLOG"/>
    <property type="match status" value="1"/>
</dbReference>
<dbReference type="InterPro" id="IPR007810">
    <property type="entry name" value="Pep3/Vps18_beta-prop"/>
</dbReference>
<dbReference type="GO" id="GO:0048284">
    <property type="term" value="P:organelle fusion"/>
    <property type="evidence" value="ECO:0007669"/>
    <property type="project" value="TreeGrafter"/>
</dbReference>
<keyword evidence="5" id="KW-0175">Coiled coil</keyword>
<keyword evidence="4" id="KW-0862">Zinc</keyword>
<keyword evidence="3" id="KW-0863">Zinc-finger</keyword>
<dbReference type="GO" id="GO:0030674">
    <property type="term" value="F:protein-macromolecule adaptor activity"/>
    <property type="evidence" value="ECO:0007669"/>
    <property type="project" value="TreeGrafter"/>
</dbReference>
<gene>
    <name evidence="7" type="ORF">MENT_LOCUS31340</name>
</gene>
<accession>A0A6V7VX04</accession>
<evidence type="ECO:0000256" key="1">
    <source>
        <dbReference type="ARBA" id="ARBA00004492"/>
    </source>
</evidence>
<dbReference type="EMBL" id="CAJEWN010000341">
    <property type="protein sequence ID" value="CAD2179339.1"/>
    <property type="molecule type" value="Genomic_DNA"/>
</dbReference>
<comment type="caution">
    <text evidence="7">The sequence shown here is derived from an EMBL/GenBank/DDBJ whole genome shotgun (WGS) entry which is preliminary data.</text>
</comment>
<evidence type="ECO:0000313" key="7">
    <source>
        <dbReference type="EMBL" id="CAD2179339.1"/>
    </source>
</evidence>
<dbReference type="GO" id="GO:0008333">
    <property type="term" value="P:endosome to lysosome transport"/>
    <property type="evidence" value="ECO:0007669"/>
    <property type="project" value="TreeGrafter"/>
</dbReference>
<evidence type="ECO:0000259" key="6">
    <source>
        <dbReference type="Pfam" id="PF05131"/>
    </source>
</evidence>
<dbReference type="Pfam" id="PF05131">
    <property type="entry name" value="Pep3_Vps18"/>
    <property type="match status" value="1"/>
</dbReference>
<organism evidence="7 8">
    <name type="scientific">Meloidogyne enterolobii</name>
    <name type="common">Root-knot nematode worm</name>
    <name type="synonym">Meloidogyne mayaguensis</name>
    <dbReference type="NCBI Taxonomy" id="390850"/>
    <lineage>
        <taxon>Eukaryota</taxon>
        <taxon>Metazoa</taxon>
        <taxon>Ecdysozoa</taxon>
        <taxon>Nematoda</taxon>
        <taxon>Chromadorea</taxon>
        <taxon>Rhabditida</taxon>
        <taxon>Tylenchina</taxon>
        <taxon>Tylenchomorpha</taxon>
        <taxon>Tylenchoidea</taxon>
        <taxon>Meloidogynidae</taxon>
        <taxon>Meloidogyninae</taxon>
        <taxon>Meloidogyne</taxon>
    </lineage>
</organism>
<name>A0A6V7VX04_MELEN</name>
<protein>
    <recommendedName>
        <fullName evidence="6">Pep3/Vps18 beta-propeller domain-containing protein</fullName>
    </recommendedName>
</protein>
<dbReference type="GO" id="GO:0006904">
    <property type="term" value="P:vesicle docking involved in exocytosis"/>
    <property type="evidence" value="ECO:0007669"/>
    <property type="project" value="TreeGrafter"/>
</dbReference>
<evidence type="ECO:0000256" key="3">
    <source>
        <dbReference type="ARBA" id="ARBA00022771"/>
    </source>
</evidence>
<evidence type="ECO:0000256" key="2">
    <source>
        <dbReference type="ARBA" id="ARBA00022723"/>
    </source>
</evidence>
<dbReference type="GO" id="GO:0007032">
    <property type="term" value="P:endosome organization"/>
    <property type="evidence" value="ECO:0007669"/>
    <property type="project" value="TreeGrafter"/>
</dbReference>
<evidence type="ECO:0000256" key="4">
    <source>
        <dbReference type="ARBA" id="ARBA00022833"/>
    </source>
</evidence>
<dbReference type="AlphaFoldDB" id="A0A6V7VX04"/>
<comment type="subcellular location">
    <subcellularLocation>
        <location evidence="1">Late endosome membrane</location>
        <topology evidence="1">Peripheral membrane protein</topology>
        <orientation evidence="1">Cytoplasmic side</orientation>
    </subcellularLocation>
</comment>
<evidence type="ECO:0000256" key="5">
    <source>
        <dbReference type="SAM" id="Coils"/>
    </source>
</evidence>
<dbReference type="GO" id="GO:0031902">
    <property type="term" value="C:late endosome membrane"/>
    <property type="evidence" value="ECO:0007669"/>
    <property type="project" value="UniProtKB-SubCell"/>
</dbReference>
<dbReference type="OrthoDB" id="1845386at2759"/>
<dbReference type="Gene3D" id="3.30.40.10">
    <property type="entry name" value="Zinc/RING finger domain, C3HC4 (zinc finger)"/>
    <property type="match status" value="1"/>
</dbReference>
<dbReference type="GO" id="GO:0008270">
    <property type="term" value="F:zinc ion binding"/>
    <property type="evidence" value="ECO:0007669"/>
    <property type="project" value="UniProtKB-KW"/>
</dbReference>
<feature type="coiled-coil region" evidence="5">
    <location>
        <begin position="833"/>
        <end position="860"/>
    </location>
</feature>
<dbReference type="InterPro" id="IPR013083">
    <property type="entry name" value="Znf_RING/FYVE/PHD"/>
</dbReference>
<dbReference type="GO" id="GO:0030897">
    <property type="term" value="C:HOPS complex"/>
    <property type="evidence" value="ECO:0007669"/>
    <property type="project" value="TreeGrafter"/>
</dbReference>
<sequence length="1003" mass="115252">MRDTSRDIFVRQQVDLKLTSISHFQVQNGMMLVATNGQNLFHIRLQNSKKTDLKLHIEMHDRISHLHLDFTGIHGLVTTVSGENFYVNMRSCILKPIRRMKGMIVSAVAWNFEFNKDSETGFILIGTTKGAIYETNISSSGSINYLKQLNPNISEKGLPISGLHLHQMSGSDCDYLLLICVPNRLYCVFGSANLQVNSQQRSTPQVVGTVWSSVMVDQSQEAVLQSLFTNDNKPQYLSMVKDKENEGPPSAFTVFPLQSEEEMTPKFAWLAADGLSIGTIDSSNEENNTRKSDWCDRLCIDVNINHRRSEGRLDYPLDICLTEFHLLLLYTSRIVAISLFDRTLAFEDFFIGIPKIIGMGRDASSHMIWVFAESSIFMYRPNDECREVWRFFMERKEFAKAKKVANQLQDRRPFQIILKKEAEKFLMERNFVAAADALAQSDEPFEKLVLLLLKDGPSSRNGLKHFLELRLSRFQGNEQRMHRDMLVLWLLDIQLSELAEHRQSVTSSTDAFIIEGGSSGGPSCEISDTREAQIRQLKDQIFCFLNRPIVFQAVSDNQTAVYKMISSHVNFDVQLYLANKLHDTQTVLKILLIQKSYKEILDLLERDSSNLIYEYSEALITQVPVELISFLLKKLNKLDPLKLLPAFLKCLNPELKNRATMVDSVFLFIENLTPTQTNGPFLDFCINLYATFRPLQLLPFMKKCICKAHNSSFNTLEAIRICKEHGLVECLVFLLCFEGSYEDAVILALTISIELAKTCAKELEKAIEKRTTEMRRRVWLEILKTMVKSGTPISQCFSLIDESNRAIRIQDVMEYFPDCTKMQHFKEPLMGFLEEYSNEIKKLQMEIRDTTKMAEELAEEIERGKSSFMVIRANSSCSFCLESLLKRHFIAFICRHCFHKSCLEEKLKQKSPEFVKLLAEERILKKEIKKASENTAINIYGQRAEKNGREEVTKRKLDTVRTRIEELLLGDCPLCGLQTIEDVDKPFFDSGDDYLEQLKMWIP</sequence>